<accession>A0A6G1KYR3</accession>
<reference evidence="1" key="1">
    <citation type="journal article" date="2020" name="Stud. Mycol.">
        <title>101 Dothideomycetes genomes: a test case for predicting lifestyles and emergence of pathogens.</title>
        <authorList>
            <person name="Haridas S."/>
            <person name="Albert R."/>
            <person name="Binder M."/>
            <person name="Bloem J."/>
            <person name="Labutti K."/>
            <person name="Salamov A."/>
            <person name="Andreopoulos B."/>
            <person name="Baker S."/>
            <person name="Barry K."/>
            <person name="Bills G."/>
            <person name="Bluhm B."/>
            <person name="Cannon C."/>
            <person name="Castanera R."/>
            <person name="Culley D."/>
            <person name="Daum C."/>
            <person name="Ezra D."/>
            <person name="Gonzalez J."/>
            <person name="Henrissat B."/>
            <person name="Kuo A."/>
            <person name="Liang C."/>
            <person name="Lipzen A."/>
            <person name="Lutzoni F."/>
            <person name="Magnuson J."/>
            <person name="Mondo S."/>
            <person name="Nolan M."/>
            <person name="Ohm R."/>
            <person name="Pangilinan J."/>
            <person name="Park H.-J."/>
            <person name="Ramirez L."/>
            <person name="Alfaro M."/>
            <person name="Sun H."/>
            <person name="Tritt A."/>
            <person name="Yoshinaga Y."/>
            <person name="Zwiers L.-H."/>
            <person name="Turgeon B."/>
            <person name="Goodwin S."/>
            <person name="Spatafora J."/>
            <person name="Crous P."/>
            <person name="Grigoriev I."/>
        </authorList>
    </citation>
    <scope>NUCLEOTIDE SEQUENCE</scope>
    <source>
        <strain evidence="1">CBS 116005</strain>
    </source>
</reference>
<evidence type="ECO:0000313" key="2">
    <source>
        <dbReference type="Proteomes" id="UP000799436"/>
    </source>
</evidence>
<evidence type="ECO:0000313" key="1">
    <source>
        <dbReference type="EMBL" id="KAF2765409.1"/>
    </source>
</evidence>
<sequence>MSCLFVCTSHSIDGRSPPRCCHHNLCRRCCVHGTRAGVVMCESDWVRGACSGVEVVSWHQLRAAAAKAGRLCFAMAHPRRAKRRSSQPILPLSCARSGFGITHYNKRRLHGSWPAHSDSTAAAANFLLGAVPACHFPYQALCPPLLPRSVSPTSHCCLSAQRSRTVSASCLVFATAAQDRK</sequence>
<gene>
    <name evidence="1" type="ORF">EJ03DRAFT_330967</name>
</gene>
<dbReference type="EMBL" id="ML995892">
    <property type="protein sequence ID" value="KAF2765409.1"/>
    <property type="molecule type" value="Genomic_DNA"/>
</dbReference>
<name>A0A6G1KYR3_9PEZI</name>
<protein>
    <submittedName>
        <fullName evidence="1">Uncharacterized protein</fullName>
    </submittedName>
</protein>
<dbReference type="Proteomes" id="UP000799436">
    <property type="component" value="Unassembled WGS sequence"/>
</dbReference>
<proteinExistence type="predicted"/>
<keyword evidence="2" id="KW-1185">Reference proteome</keyword>
<dbReference type="AlphaFoldDB" id="A0A6G1KYR3"/>
<organism evidence="1 2">
    <name type="scientific">Teratosphaeria nubilosa</name>
    <dbReference type="NCBI Taxonomy" id="161662"/>
    <lineage>
        <taxon>Eukaryota</taxon>
        <taxon>Fungi</taxon>
        <taxon>Dikarya</taxon>
        <taxon>Ascomycota</taxon>
        <taxon>Pezizomycotina</taxon>
        <taxon>Dothideomycetes</taxon>
        <taxon>Dothideomycetidae</taxon>
        <taxon>Mycosphaerellales</taxon>
        <taxon>Teratosphaeriaceae</taxon>
        <taxon>Teratosphaeria</taxon>
    </lineage>
</organism>